<evidence type="ECO:0000313" key="3">
    <source>
        <dbReference type="Proteomes" id="UP001519460"/>
    </source>
</evidence>
<dbReference type="EMBL" id="JACVVK020000654">
    <property type="protein sequence ID" value="KAK7459727.1"/>
    <property type="molecule type" value="Genomic_DNA"/>
</dbReference>
<keyword evidence="1" id="KW-1133">Transmembrane helix</keyword>
<dbReference type="AlphaFoldDB" id="A0ABD0J4D2"/>
<protein>
    <submittedName>
        <fullName evidence="2">Uncharacterized protein</fullName>
    </submittedName>
</protein>
<feature type="transmembrane region" description="Helical" evidence="1">
    <location>
        <begin position="102"/>
        <end position="128"/>
    </location>
</feature>
<organism evidence="2 3">
    <name type="scientific">Batillaria attramentaria</name>
    <dbReference type="NCBI Taxonomy" id="370345"/>
    <lineage>
        <taxon>Eukaryota</taxon>
        <taxon>Metazoa</taxon>
        <taxon>Spiralia</taxon>
        <taxon>Lophotrochozoa</taxon>
        <taxon>Mollusca</taxon>
        <taxon>Gastropoda</taxon>
        <taxon>Caenogastropoda</taxon>
        <taxon>Sorbeoconcha</taxon>
        <taxon>Cerithioidea</taxon>
        <taxon>Batillariidae</taxon>
        <taxon>Batillaria</taxon>
    </lineage>
</organism>
<sequence length="208" mass="22664">QCSRYEYQPVKTTESRWLAGGVGRASGRGGSELRVNPVPRADATVASAPGTGLAAASPTSWGENSRKVRHTLRKIMFIVQRKTPEVWTSVSESFDAKEMGTFSVLIVAIAAGVVFAVGAGMCAVIFIFHRLCQGTQRHENNNQRTTHAEPEDKEDELVMIDNVVYSGRRALPSPPYEEIAECLPPPTVKCSVEVKVAAEVDYAEVELD</sequence>
<feature type="non-terminal residue" evidence="2">
    <location>
        <position position="1"/>
    </location>
</feature>
<proteinExistence type="predicted"/>
<comment type="caution">
    <text evidence="2">The sequence shown here is derived from an EMBL/GenBank/DDBJ whole genome shotgun (WGS) entry which is preliminary data.</text>
</comment>
<evidence type="ECO:0000313" key="2">
    <source>
        <dbReference type="EMBL" id="KAK7459727.1"/>
    </source>
</evidence>
<keyword evidence="1" id="KW-0472">Membrane</keyword>
<name>A0ABD0J4D2_9CAEN</name>
<gene>
    <name evidence="2" type="ORF">BaRGS_00038935</name>
</gene>
<keyword evidence="1" id="KW-0812">Transmembrane</keyword>
<keyword evidence="3" id="KW-1185">Reference proteome</keyword>
<accession>A0ABD0J4D2</accession>
<reference evidence="2 3" key="1">
    <citation type="journal article" date="2023" name="Sci. Data">
        <title>Genome assembly of the Korean intertidal mud-creeper Batillaria attramentaria.</title>
        <authorList>
            <person name="Patra A.K."/>
            <person name="Ho P.T."/>
            <person name="Jun S."/>
            <person name="Lee S.J."/>
            <person name="Kim Y."/>
            <person name="Won Y.J."/>
        </authorList>
    </citation>
    <scope>NUCLEOTIDE SEQUENCE [LARGE SCALE GENOMIC DNA]</scope>
    <source>
        <strain evidence="2">Wonlab-2016</strain>
    </source>
</reference>
<dbReference type="Proteomes" id="UP001519460">
    <property type="component" value="Unassembled WGS sequence"/>
</dbReference>
<evidence type="ECO:0000256" key="1">
    <source>
        <dbReference type="SAM" id="Phobius"/>
    </source>
</evidence>